<protein>
    <submittedName>
        <fullName evidence="1">Uncharacterized protein</fullName>
    </submittedName>
</protein>
<sequence length="261" mass="29413">MWVHLRTFKASVATVWIPILLFSLQLKCTEISMSLSMPLPPPVPMVPQASPYVLHGHSEVAPPAIVQTTVTNDAHAHMDRIEQHMSLSAQFRMLTLRDDHFVPAISKWGSPALVRIPRVFTMPDMGRLGLGVLMIEDCRDIDRPLERDQIQMVLRSLQPRIARHVIGGKKPFGGQRSVDVSAIGSSSQGPLRRHQSVPQLLETHPSYPLQQYRPRRLVRLMISPICHRLGFALLCHPGIERPCLIQGHRTRAMLLSSLRDP</sequence>
<dbReference type="EMBL" id="QGNW01000076">
    <property type="protein sequence ID" value="RVX01335.1"/>
    <property type="molecule type" value="Genomic_DNA"/>
</dbReference>
<comment type="caution">
    <text evidence="1">The sequence shown here is derived from an EMBL/GenBank/DDBJ whole genome shotgun (WGS) entry which is preliminary data.</text>
</comment>
<dbReference type="AlphaFoldDB" id="A0A438IXA3"/>
<organism evidence="1 2">
    <name type="scientific">Vitis vinifera</name>
    <name type="common">Grape</name>
    <dbReference type="NCBI Taxonomy" id="29760"/>
    <lineage>
        <taxon>Eukaryota</taxon>
        <taxon>Viridiplantae</taxon>
        <taxon>Streptophyta</taxon>
        <taxon>Embryophyta</taxon>
        <taxon>Tracheophyta</taxon>
        <taxon>Spermatophyta</taxon>
        <taxon>Magnoliopsida</taxon>
        <taxon>eudicotyledons</taxon>
        <taxon>Gunneridae</taxon>
        <taxon>Pentapetalae</taxon>
        <taxon>rosids</taxon>
        <taxon>Vitales</taxon>
        <taxon>Vitaceae</taxon>
        <taxon>Viteae</taxon>
        <taxon>Vitis</taxon>
    </lineage>
</organism>
<reference evidence="1 2" key="1">
    <citation type="journal article" date="2018" name="PLoS Genet.">
        <title>Population sequencing reveals clonal diversity and ancestral inbreeding in the grapevine cultivar Chardonnay.</title>
        <authorList>
            <person name="Roach M.J."/>
            <person name="Johnson D.L."/>
            <person name="Bohlmann J."/>
            <person name="van Vuuren H.J."/>
            <person name="Jones S.J."/>
            <person name="Pretorius I.S."/>
            <person name="Schmidt S.A."/>
            <person name="Borneman A.R."/>
        </authorList>
    </citation>
    <scope>NUCLEOTIDE SEQUENCE [LARGE SCALE GENOMIC DNA]</scope>
    <source>
        <strain evidence="2">cv. Chardonnay</strain>
        <tissue evidence="1">Leaf</tissue>
    </source>
</reference>
<evidence type="ECO:0000313" key="2">
    <source>
        <dbReference type="Proteomes" id="UP000288805"/>
    </source>
</evidence>
<proteinExistence type="predicted"/>
<accession>A0A438IXA3</accession>
<dbReference type="Proteomes" id="UP000288805">
    <property type="component" value="Unassembled WGS sequence"/>
</dbReference>
<name>A0A438IXA3_VITVI</name>
<gene>
    <name evidence="1" type="ORF">CK203_031314</name>
</gene>
<evidence type="ECO:0000313" key="1">
    <source>
        <dbReference type="EMBL" id="RVX01335.1"/>
    </source>
</evidence>